<gene>
    <name evidence="2" type="ORF">LCER1_G005745</name>
</gene>
<dbReference type="PANTHER" id="PTHR43677:SF4">
    <property type="entry name" value="QUINONE OXIDOREDUCTASE-LIKE PROTEIN 2"/>
    <property type="match status" value="1"/>
</dbReference>
<dbReference type="InterPro" id="IPR002364">
    <property type="entry name" value="Quin_OxRdtase/zeta-crystal_CS"/>
</dbReference>
<evidence type="ECO:0000313" key="3">
    <source>
        <dbReference type="Proteomes" id="UP000481288"/>
    </source>
</evidence>
<dbReference type="SUPFAM" id="SSF51735">
    <property type="entry name" value="NAD(P)-binding Rossmann-fold domains"/>
    <property type="match status" value="1"/>
</dbReference>
<dbReference type="Pfam" id="PF00107">
    <property type="entry name" value="ADH_zinc_N"/>
    <property type="match status" value="1"/>
</dbReference>
<evidence type="ECO:0000259" key="1">
    <source>
        <dbReference type="SMART" id="SM00829"/>
    </source>
</evidence>
<sequence length="339" mass="36788">MHAIQLSSIVEGPSQLTASYVRDPIPKSNEYLIDIYACGMNFFDLLQIRGKYQNQPTLPWIAGSEFSGVIVSVPDDKRFNKFNKGDRVFGAEQGAFATKVSVPETQLQLIPDGWSFQDAAALYLTGPTSVAGLTLRANVQKGDWVLIHGAAGGVGLSAIQVAKALGAHVIATSSGSSNIQICKSYGADHVIDYLKFPNWDEEAMKVSGNHGVDVVWDTVGLISQSLKCVAFGARVVVVGFVGGDIESIKANRVLLKNISIVGLHWGAYSTNEPHTIPKIWDRLFKLIADKKFRSIVYQPQDKVELEGLSTVGHALHLLQKRASWGKVVVNVTTEVTANL</sequence>
<dbReference type="SUPFAM" id="SSF50129">
    <property type="entry name" value="GroES-like"/>
    <property type="match status" value="1"/>
</dbReference>
<dbReference type="InterPro" id="IPR011032">
    <property type="entry name" value="GroES-like_sf"/>
</dbReference>
<dbReference type="Pfam" id="PF08240">
    <property type="entry name" value="ADH_N"/>
    <property type="match status" value="1"/>
</dbReference>
<accession>A0A7D8YZJ1</accession>
<dbReference type="EMBL" id="QGMG01000754">
    <property type="protein sequence ID" value="TVY51707.1"/>
    <property type="molecule type" value="Genomic_DNA"/>
</dbReference>
<dbReference type="Proteomes" id="UP000481288">
    <property type="component" value="Unassembled WGS sequence"/>
</dbReference>
<organism evidence="2 3">
    <name type="scientific">Lachnellula cervina</name>
    <dbReference type="NCBI Taxonomy" id="1316786"/>
    <lineage>
        <taxon>Eukaryota</taxon>
        <taxon>Fungi</taxon>
        <taxon>Dikarya</taxon>
        <taxon>Ascomycota</taxon>
        <taxon>Pezizomycotina</taxon>
        <taxon>Leotiomycetes</taxon>
        <taxon>Helotiales</taxon>
        <taxon>Lachnaceae</taxon>
        <taxon>Lachnellula</taxon>
    </lineage>
</organism>
<dbReference type="InterPro" id="IPR051397">
    <property type="entry name" value="Zn-ADH-like_protein"/>
</dbReference>
<dbReference type="SMART" id="SM00829">
    <property type="entry name" value="PKS_ER"/>
    <property type="match status" value="1"/>
</dbReference>
<dbReference type="CDD" id="cd08241">
    <property type="entry name" value="QOR1"/>
    <property type="match status" value="1"/>
</dbReference>
<dbReference type="InterPro" id="IPR020843">
    <property type="entry name" value="ER"/>
</dbReference>
<dbReference type="Gene3D" id="3.40.50.720">
    <property type="entry name" value="NAD(P)-binding Rossmann-like Domain"/>
    <property type="match status" value="1"/>
</dbReference>
<dbReference type="GO" id="GO:0016491">
    <property type="term" value="F:oxidoreductase activity"/>
    <property type="evidence" value="ECO:0007669"/>
    <property type="project" value="InterPro"/>
</dbReference>
<comment type="caution">
    <text evidence="2">The sequence shown here is derived from an EMBL/GenBank/DDBJ whole genome shotgun (WGS) entry which is preliminary data.</text>
</comment>
<dbReference type="GO" id="GO:0005739">
    <property type="term" value="C:mitochondrion"/>
    <property type="evidence" value="ECO:0007669"/>
    <property type="project" value="TreeGrafter"/>
</dbReference>
<reference evidence="2 3" key="1">
    <citation type="submission" date="2018-05" db="EMBL/GenBank/DDBJ databases">
        <title>Whole genome sequencing for identification of molecular markers to develop diagnostic detection tools for the regulated plant pathogen Lachnellula willkommii.</title>
        <authorList>
            <person name="Giroux E."/>
            <person name="Bilodeau G."/>
        </authorList>
    </citation>
    <scope>NUCLEOTIDE SEQUENCE [LARGE SCALE GENOMIC DNA]</scope>
    <source>
        <strain evidence="2 3">CBS 625.97</strain>
    </source>
</reference>
<proteinExistence type="predicted"/>
<dbReference type="PANTHER" id="PTHR43677">
    <property type="entry name" value="SHORT-CHAIN DEHYDROGENASE/REDUCTASE"/>
    <property type="match status" value="1"/>
</dbReference>
<dbReference type="Gene3D" id="3.90.180.10">
    <property type="entry name" value="Medium-chain alcohol dehydrogenases, catalytic domain"/>
    <property type="match status" value="1"/>
</dbReference>
<dbReference type="AlphaFoldDB" id="A0A7D8YZJ1"/>
<dbReference type="GO" id="GO:0008270">
    <property type="term" value="F:zinc ion binding"/>
    <property type="evidence" value="ECO:0007669"/>
    <property type="project" value="InterPro"/>
</dbReference>
<dbReference type="InterPro" id="IPR013154">
    <property type="entry name" value="ADH-like_N"/>
</dbReference>
<feature type="domain" description="Enoyl reductase (ER)" evidence="1">
    <location>
        <begin position="12"/>
        <end position="329"/>
    </location>
</feature>
<dbReference type="PROSITE" id="PS01162">
    <property type="entry name" value="QOR_ZETA_CRYSTAL"/>
    <property type="match status" value="1"/>
</dbReference>
<protein>
    <submittedName>
        <fullName evidence="2">Quinone oxidoreductase-like protein</fullName>
    </submittedName>
</protein>
<name>A0A7D8YZJ1_9HELO</name>
<dbReference type="InterPro" id="IPR036291">
    <property type="entry name" value="NAD(P)-bd_dom_sf"/>
</dbReference>
<dbReference type="InterPro" id="IPR013149">
    <property type="entry name" value="ADH-like_C"/>
</dbReference>
<dbReference type="OrthoDB" id="10257049at2759"/>
<evidence type="ECO:0000313" key="2">
    <source>
        <dbReference type="EMBL" id="TVY51707.1"/>
    </source>
</evidence>
<keyword evidence="3" id="KW-1185">Reference proteome</keyword>